<sequence>MQEKFSSIIRPPVVIMPIAGGGTADVWGDDDDNDDDDNNIGEEEKANNKFNLLQQESETRRERFFNAGYRDGLDVGRTATVQKGFNEGYKTGFKEGFEFGRVRGAIRSLKIFNSGKTTKDDDSLISKHGIVGLSSTEARRLLFAHRTKSEDDEEENVEVHPMLTREALETLKKRLLEEENVKL</sequence>
<dbReference type="RefSeq" id="XP_007513315.1">
    <property type="nucleotide sequence ID" value="XM_007513253.1"/>
</dbReference>
<accession>K8F5P6</accession>
<dbReference type="InterPro" id="IPR019191">
    <property type="entry name" value="Essential_protein_Yae1_N"/>
</dbReference>
<dbReference type="Pfam" id="PF09811">
    <property type="entry name" value="Yae1_N"/>
    <property type="match status" value="1"/>
</dbReference>
<dbReference type="InterPro" id="IPR038881">
    <property type="entry name" value="Yae1-like"/>
</dbReference>
<feature type="compositionally biased region" description="Acidic residues" evidence="5">
    <location>
        <begin position="27"/>
        <end position="41"/>
    </location>
</feature>
<evidence type="ECO:0000256" key="5">
    <source>
        <dbReference type="SAM" id="MobiDB-lite"/>
    </source>
</evidence>
<dbReference type="GeneID" id="19015649"/>
<dbReference type="PANTHER" id="PTHR18829">
    <property type="entry name" value="PROTEIN YAE1 HOMOLOG"/>
    <property type="match status" value="1"/>
</dbReference>
<dbReference type="EMBL" id="FO082274">
    <property type="protein sequence ID" value="CCO16873.1"/>
    <property type="molecule type" value="Genomic_DNA"/>
</dbReference>
<evidence type="ECO:0000256" key="1">
    <source>
        <dbReference type="ARBA" id="ARBA00004123"/>
    </source>
</evidence>
<organism evidence="7 8">
    <name type="scientific">Bathycoccus prasinos</name>
    <dbReference type="NCBI Taxonomy" id="41875"/>
    <lineage>
        <taxon>Eukaryota</taxon>
        <taxon>Viridiplantae</taxon>
        <taxon>Chlorophyta</taxon>
        <taxon>Mamiellophyceae</taxon>
        <taxon>Mamiellales</taxon>
        <taxon>Bathycoccaceae</taxon>
        <taxon>Bathycoccus</taxon>
    </lineage>
</organism>
<gene>
    <name evidence="7" type="ORF">Bathy05g01460</name>
</gene>
<dbReference type="STRING" id="41875.K8F5P6"/>
<feature type="domain" description="Essential protein Yae1 N-terminal" evidence="6">
    <location>
        <begin position="68"/>
        <end position="104"/>
    </location>
</feature>
<dbReference type="eggNOG" id="ENOG502R35S">
    <property type="taxonomic scope" value="Eukaryota"/>
</dbReference>
<dbReference type="KEGG" id="bpg:Bathy05g01460"/>
<dbReference type="PANTHER" id="PTHR18829:SF0">
    <property type="entry name" value="PROTEIN YAE1 HOMOLOG"/>
    <property type="match status" value="1"/>
</dbReference>
<evidence type="ECO:0000313" key="7">
    <source>
        <dbReference type="EMBL" id="CCO16873.1"/>
    </source>
</evidence>
<proteinExistence type="predicted"/>
<reference evidence="7 8" key="1">
    <citation type="submission" date="2011-10" db="EMBL/GenBank/DDBJ databases">
        <authorList>
            <person name="Genoscope - CEA"/>
        </authorList>
    </citation>
    <scope>NUCLEOTIDE SEQUENCE [LARGE SCALE GENOMIC DNA]</scope>
    <source>
        <strain evidence="7 8">RCC 1105</strain>
    </source>
</reference>
<name>K8F5P6_9CHLO</name>
<evidence type="ECO:0000259" key="6">
    <source>
        <dbReference type="Pfam" id="PF09811"/>
    </source>
</evidence>
<protein>
    <submittedName>
        <fullName evidence="7">Unnamed protein product</fullName>
    </submittedName>
</protein>
<dbReference type="GO" id="GO:0005634">
    <property type="term" value="C:nucleus"/>
    <property type="evidence" value="ECO:0007669"/>
    <property type="project" value="UniProtKB-SubCell"/>
</dbReference>
<comment type="subcellular location">
    <subcellularLocation>
        <location evidence="2">Cytoplasm</location>
    </subcellularLocation>
    <subcellularLocation>
        <location evidence="1">Nucleus</location>
    </subcellularLocation>
</comment>
<dbReference type="AlphaFoldDB" id="K8F5P6"/>
<evidence type="ECO:0000256" key="4">
    <source>
        <dbReference type="ARBA" id="ARBA00023242"/>
    </source>
</evidence>
<evidence type="ECO:0000256" key="2">
    <source>
        <dbReference type="ARBA" id="ARBA00004496"/>
    </source>
</evidence>
<dbReference type="Proteomes" id="UP000198341">
    <property type="component" value="Chromosome 5"/>
</dbReference>
<keyword evidence="4" id="KW-0539">Nucleus</keyword>
<feature type="region of interest" description="Disordered" evidence="5">
    <location>
        <begin position="24"/>
        <end position="43"/>
    </location>
</feature>
<keyword evidence="3" id="KW-0963">Cytoplasm</keyword>
<evidence type="ECO:0000313" key="8">
    <source>
        <dbReference type="Proteomes" id="UP000198341"/>
    </source>
</evidence>
<dbReference type="GO" id="GO:0005737">
    <property type="term" value="C:cytoplasm"/>
    <property type="evidence" value="ECO:0007669"/>
    <property type="project" value="UniProtKB-SubCell"/>
</dbReference>
<dbReference type="OrthoDB" id="20086at2759"/>
<evidence type="ECO:0000256" key="3">
    <source>
        <dbReference type="ARBA" id="ARBA00022490"/>
    </source>
</evidence>
<keyword evidence="8" id="KW-1185">Reference proteome</keyword>